<reference evidence="4" key="1">
    <citation type="journal article" date="2020" name="Fungal Divers.">
        <title>Resolving the Mortierellaceae phylogeny through synthesis of multi-gene phylogenetics and phylogenomics.</title>
        <authorList>
            <person name="Vandepol N."/>
            <person name="Liber J."/>
            <person name="Desiro A."/>
            <person name="Na H."/>
            <person name="Kennedy M."/>
            <person name="Barry K."/>
            <person name="Grigoriev I.V."/>
            <person name="Miller A.N."/>
            <person name="O'Donnell K."/>
            <person name="Stajich J.E."/>
            <person name="Bonito G."/>
        </authorList>
    </citation>
    <scope>NUCLEOTIDE SEQUENCE</scope>
    <source>
        <strain evidence="4">NVP1</strain>
    </source>
</reference>
<accession>A0A9P5VGT0</accession>
<dbReference type="InterPro" id="IPR001128">
    <property type="entry name" value="Cyt_P450"/>
</dbReference>
<dbReference type="GO" id="GO:0033781">
    <property type="term" value="F:cholesterol 24-hydroxylase activity"/>
    <property type="evidence" value="ECO:0007669"/>
    <property type="project" value="InterPro"/>
</dbReference>
<dbReference type="GO" id="GO:0005506">
    <property type="term" value="F:iron ion binding"/>
    <property type="evidence" value="ECO:0007669"/>
    <property type="project" value="InterPro"/>
</dbReference>
<evidence type="ECO:0000313" key="4">
    <source>
        <dbReference type="EMBL" id="KAF9322985.1"/>
    </source>
</evidence>
<dbReference type="AlphaFoldDB" id="A0A9P5VGT0"/>
<dbReference type="InterPro" id="IPR017972">
    <property type="entry name" value="Cyt_P450_CS"/>
</dbReference>
<dbReference type="PROSITE" id="PS00086">
    <property type="entry name" value="CYTOCHROME_P450"/>
    <property type="match status" value="1"/>
</dbReference>
<keyword evidence="5" id="KW-1185">Reference proteome</keyword>
<organism evidence="4 5">
    <name type="scientific">Podila minutissima</name>
    <dbReference type="NCBI Taxonomy" id="64525"/>
    <lineage>
        <taxon>Eukaryota</taxon>
        <taxon>Fungi</taxon>
        <taxon>Fungi incertae sedis</taxon>
        <taxon>Mucoromycota</taxon>
        <taxon>Mortierellomycotina</taxon>
        <taxon>Mortierellomycetes</taxon>
        <taxon>Mortierellales</taxon>
        <taxon>Mortierellaceae</taxon>
        <taxon>Podila</taxon>
    </lineage>
</organism>
<evidence type="ECO:0000256" key="3">
    <source>
        <dbReference type="RuleBase" id="RU000461"/>
    </source>
</evidence>
<dbReference type="Proteomes" id="UP000696485">
    <property type="component" value="Unassembled WGS sequence"/>
</dbReference>
<evidence type="ECO:0000256" key="1">
    <source>
        <dbReference type="ARBA" id="ARBA00022723"/>
    </source>
</evidence>
<keyword evidence="3" id="KW-0349">Heme</keyword>
<name>A0A9P5VGT0_9FUNG</name>
<evidence type="ECO:0000256" key="2">
    <source>
        <dbReference type="ARBA" id="ARBA00023004"/>
    </source>
</evidence>
<dbReference type="InterPro" id="IPR036396">
    <property type="entry name" value="Cyt_P450_sf"/>
</dbReference>
<proteinExistence type="inferred from homology"/>
<dbReference type="GO" id="GO:0006707">
    <property type="term" value="P:cholesterol catabolic process"/>
    <property type="evidence" value="ECO:0007669"/>
    <property type="project" value="InterPro"/>
</dbReference>
<gene>
    <name evidence="4" type="ORF">BG006_001862</name>
</gene>
<dbReference type="EMBL" id="JAAAUY010001399">
    <property type="protein sequence ID" value="KAF9322985.1"/>
    <property type="molecule type" value="Genomic_DNA"/>
</dbReference>
<evidence type="ECO:0008006" key="6">
    <source>
        <dbReference type="Google" id="ProtNLM"/>
    </source>
</evidence>
<comment type="similarity">
    <text evidence="3">Belongs to the cytochrome P450 family.</text>
</comment>
<evidence type="ECO:0000313" key="5">
    <source>
        <dbReference type="Proteomes" id="UP000696485"/>
    </source>
</evidence>
<keyword evidence="2 3" id="KW-0408">Iron</keyword>
<dbReference type="GO" id="GO:0020037">
    <property type="term" value="F:heme binding"/>
    <property type="evidence" value="ECO:0007669"/>
    <property type="project" value="InterPro"/>
</dbReference>
<dbReference type="Gene3D" id="1.10.630.10">
    <property type="entry name" value="Cytochrome P450"/>
    <property type="match status" value="1"/>
</dbReference>
<dbReference type="PANTHER" id="PTHR24293">
    <property type="entry name" value="CYTOCHROME P450 FAMILY 46 SUBFAMILY A"/>
    <property type="match status" value="1"/>
</dbReference>
<keyword evidence="3" id="KW-0560">Oxidoreductase</keyword>
<dbReference type="InterPro" id="IPR039983">
    <property type="entry name" value="CYP46A1"/>
</dbReference>
<keyword evidence="3" id="KW-0503">Monooxygenase</keyword>
<keyword evidence="1 3" id="KW-0479">Metal-binding</keyword>
<dbReference type="Pfam" id="PF00067">
    <property type="entry name" value="p450"/>
    <property type="match status" value="1"/>
</dbReference>
<comment type="caution">
    <text evidence="4">The sequence shown here is derived from an EMBL/GenBank/DDBJ whole genome shotgun (WGS) entry which is preliminary data.</text>
</comment>
<protein>
    <recommendedName>
        <fullName evidence="6">Cytochrome P450</fullName>
    </recommendedName>
</protein>
<dbReference type="PANTHER" id="PTHR24293:SF0">
    <property type="entry name" value="CYP46A1 PROTEIN-RELATED"/>
    <property type="match status" value="1"/>
</dbReference>
<dbReference type="SUPFAM" id="SSF48264">
    <property type="entry name" value="Cytochrome P450"/>
    <property type="match status" value="1"/>
</dbReference>
<sequence length="89" mass="10166">MKGSARPTAPPALTRRNFTFYPFSAGTRNCVGKNFAMVEMRLILATRILTYDIGLVPNQRENYVQYITTALATESYIISMKRKEEKRDA</sequence>